<dbReference type="EMBL" id="CABDUW010001161">
    <property type="protein sequence ID" value="VTJ79216.1"/>
    <property type="molecule type" value="Genomic_DNA"/>
</dbReference>
<sequence>RKNGRESGVHVTALSGSHSSPDRLDCGLHHSDLCCLLLDRQEDLRLTSFRRLQKDVNVTD</sequence>
<feature type="non-terminal residue" evidence="2">
    <location>
        <position position="1"/>
    </location>
</feature>
<dbReference type="AlphaFoldDB" id="A0A5E4CBY1"/>
<gene>
    <name evidence="2" type="ORF">MONAX_5E001954</name>
</gene>
<evidence type="ECO:0000313" key="3">
    <source>
        <dbReference type="Proteomes" id="UP000335636"/>
    </source>
</evidence>
<keyword evidence="3" id="KW-1185">Reference proteome</keyword>
<evidence type="ECO:0000313" key="2">
    <source>
        <dbReference type="EMBL" id="VTJ79216.1"/>
    </source>
</evidence>
<name>A0A5E4CBY1_MARMO</name>
<feature type="region of interest" description="Disordered" evidence="1">
    <location>
        <begin position="1"/>
        <end position="21"/>
    </location>
</feature>
<reference evidence="2" key="1">
    <citation type="submission" date="2019-04" db="EMBL/GenBank/DDBJ databases">
        <authorList>
            <person name="Alioto T."/>
            <person name="Alioto T."/>
        </authorList>
    </citation>
    <scope>NUCLEOTIDE SEQUENCE [LARGE SCALE GENOMIC DNA]</scope>
</reference>
<proteinExistence type="predicted"/>
<comment type="caution">
    <text evidence="2">The sequence shown here is derived from an EMBL/GenBank/DDBJ whole genome shotgun (WGS) entry which is preliminary data.</text>
</comment>
<organism evidence="2 3">
    <name type="scientific">Marmota monax</name>
    <name type="common">Woodchuck</name>
    <dbReference type="NCBI Taxonomy" id="9995"/>
    <lineage>
        <taxon>Eukaryota</taxon>
        <taxon>Metazoa</taxon>
        <taxon>Chordata</taxon>
        <taxon>Craniata</taxon>
        <taxon>Vertebrata</taxon>
        <taxon>Euteleostomi</taxon>
        <taxon>Mammalia</taxon>
        <taxon>Eutheria</taxon>
        <taxon>Euarchontoglires</taxon>
        <taxon>Glires</taxon>
        <taxon>Rodentia</taxon>
        <taxon>Sciuromorpha</taxon>
        <taxon>Sciuridae</taxon>
        <taxon>Xerinae</taxon>
        <taxon>Marmotini</taxon>
        <taxon>Marmota</taxon>
    </lineage>
</organism>
<evidence type="ECO:0000256" key="1">
    <source>
        <dbReference type="SAM" id="MobiDB-lite"/>
    </source>
</evidence>
<protein>
    <submittedName>
        <fullName evidence="2">Uncharacterized protein</fullName>
    </submittedName>
</protein>
<dbReference type="Proteomes" id="UP000335636">
    <property type="component" value="Unassembled WGS sequence"/>
</dbReference>
<accession>A0A5E4CBY1</accession>